<dbReference type="Pfam" id="PF00534">
    <property type="entry name" value="Glycos_transf_1"/>
    <property type="match status" value="1"/>
</dbReference>
<evidence type="ECO:0000313" key="4">
    <source>
        <dbReference type="Proteomes" id="UP000610558"/>
    </source>
</evidence>
<evidence type="ECO:0000259" key="2">
    <source>
        <dbReference type="Pfam" id="PF00534"/>
    </source>
</evidence>
<protein>
    <submittedName>
        <fullName evidence="3">Glycosyltransferase family 4 protein</fullName>
    </submittedName>
</protein>
<gene>
    <name evidence="3" type="ORF">IB286_13965</name>
</gene>
<dbReference type="Gene3D" id="3.40.50.2000">
    <property type="entry name" value="Glycogen Phosphorylase B"/>
    <property type="match status" value="1"/>
</dbReference>
<dbReference type="SUPFAM" id="SSF53756">
    <property type="entry name" value="UDP-Glycosyltransferase/glycogen phosphorylase"/>
    <property type="match status" value="1"/>
</dbReference>
<feature type="transmembrane region" description="Helical" evidence="1">
    <location>
        <begin position="381"/>
        <end position="400"/>
    </location>
</feature>
<accession>A0A927GX36</accession>
<proteinExistence type="predicted"/>
<dbReference type="InterPro" id="IPR001296">
    <property type="entry name" value="Glyco_trans_1"/>
</dbReference>
<feature type="domain" description="Glycosyl transferase family 1" evidence="2">
    <location>
        <begin position="168"/>
        <end position="305"/>
    </location>
</feature>
<dbReference type="Proteomes" id="UP000610558">
    <property type="component" value="Unassembled WGS sequence"/>
</dbReference>
<dbReference type="EMBL" id="JACXLD010000012">
    <property type="protein sequence ID" value="MBD2860105.1"/>
    <property type="molecule type" value="Genomic_DNA"/>
</dbReference>
<dbReference type="RefSeq" id="WP_190766575.1">
    <property type="nucleotide sequence ID" value="NZ_JACXLD010000012.1"/>
</dbReference>
<organism evidence="3 4">
    <name type="scientific">Spongiibacter pelagi</name>
    <dbReference type="NCBI Taxonomy" id="2760804"/>
    <lineage>
        <taxon>Bacteria</taxon>
        <taxon>Pseudomonadati</taxon>
        <taxon>Pseudomonadota</taxon>
        <taxon>Gammaproteobacteria</taxon>
        <taxon>Cellvibrionales</taxon>
        <taxon>Spongiibacteraceae</taxon>
        <taxon>Spongiibacter</taxon>
    </lineage>
</organism>
<dbReference type="AlphaFoldDB" id="A0A927GX36"/>
<evidence type="ECO:0000313" key="3">
    <source>
        <dbReference type="EMBL" id="MBD2860105.1"/>
    </source>
</evidence>
<keyword evidence="1" id="KW-0812">Transmembrane</keyword>
<name>A0A927GX36_9GAMM</name>
<keyword evidence="1" id="KW-1133">Transmembrane helix</keyword>
<dbReference type="GO" id="GO:0016757">
    <property type="term" value="F:glycosyltransferase activity"/>
    <property type="evidence" value="ECO:0007669"/>
    <property type="project" value="InterPro"/>
</dbReference>
<comment type="caution">
    <text evidence="3">The sequence shown here is derived from an EMBL/GenBank/DDBJ whole genome shotgun (WGS) entry which is preliminary data.</text>
</comment>
<keyword evidence="1" id="KW-0472">Membrane</keyword>
<sequence>MIAMRVDKSVVIYLDFKGEEKVVFKSLSQNPGIGGTQYVSVLLADGLKRLGWDITIASNQVVFFADNNFEFVNVKSYSDLFDISKEKKLIISGETHKKICPYTLSKYKKYLALNLVVWLHHPYYYYGVNRYTARSFVSCGFYAYLSNCALRSANSEYIRNIVVGSVRERARELSPDKNIKLFHMSNLSNYKGYIDFLKISDFLASAGLNIECHIVGSPFLYEPMSKKNTDFVSHQNSLIDLRFVSQEQIFYYGILGAEKYDVMSACDFAILNYAGRTEAFPASMLEAQSVGLPVLVKSNYGNTEFTTIVVRDYEDVLNIIRRSIDDVEYYSNLSKKSIASFINFESQNHVTMKRWESLLLDSGGLLSEAGYSSYPFIKGSYLVFFLSWVAVLRAFFLNFVKKG</sequence>
<reference evidence="3" key="1">
    <citation type="submission" date="2020-09" db="EMBL/GenBank/DDBJ databases">
        <authorList>
            <person name="Yoon J.-W."/>
        </authorList>
    </citation>
    <scope>NUCLEOTIDE SEQUENCE</scope>
    <source>
        <strain evidence="3">KMU-158</strain>
    </source>
</reference>
<keyword evidence="4" id="KW-1185">Reference proteome</keyword>
<evidence type="ECO:0000256" key="1">
    <source>
        <dbReference type="SAM" id="Phobius"/>
    </source>
</evidence>